<dbReference type="HOGENOM" id="CLU_032753_1_0_1"/>
<keyword evidence="7" id="KW-0328">Glycosyltransferase</keyword>
<dbReference type="EMBL" id="KB097667">
    <property type="protein sequence ID" value="ESN92151.1"/>
    <property type="molecule type" value="Genomic_DNA"/>
</dbReference>
<dbReference type="CTD" id="20217043"/>
<evidence type="ECO:0000256" key="5">
    <source>
        <dbReference type="ARBA" id="ARBA00012613"/>
    </source>
</evidence>
<evidence type="ECO:0000313" key="26">
    <source>
        <dbReference type="EMBL" id="ESN92151.1"/>
    </source>
</evidence>
<evidence type="ECO:0000256" key="2">
    <source>
        <dbReference type="ARBA" id="ARBA00004323"/>
    </source>
</evidence>
<evidence type="ECO:0000256" key="25">
    <source>
        <dbReference type="PIRSR" id="PIRSR607754-3"/>
    </source>
</evidence>
<comment type="similarity">
    <text evidence="4">Belongs to the glycosyltransferase 16 (GT16) protein family.</text>
</comment>
<dbReference type="EnsemblMetazoa" id="HelroT89958">
    <property type="protein sequence ID" value="HelroP89958"/>
    <property type="gene ID" value="HelroG89958"/>
</dbReference>
<dbReference type="Pfam" id="PF05060">
    <property type="entry name" value="MGAT2"/>
    <property type="match status" value="1"/>
</dbReference>
<keyword evidence="11" id="KW-0735">Signal-anchor</keyword>
<gene>
    <name evidence="27" type="primary">20217043</name>
    <name evidence="26" type="ORF">HELRODRAFT_89958</name>
</gene>
<keyword evidence="9" id="KW-0812">Transmembrane</keyword>
<evidence type="ECO:0000256" key="3">
    <source>
        <dbReference type="ARBA" id="ARBA00004922"/>
    </source>
</evidence>
<keyword evidence="13" id="KW-0333">Golgi apparatus</keyword>
<evidence type="ECO:0000256" key="16">
    <source>
        <dbReference type="ARBA" id="ARBA00023180"/>
    </source>
</evidence>
<dbReference type="EC" id="2.4.1.143" evidence="5"/>
<feature type="binding site" evidence="23">
    <location>
        <begin position="107"/>
        <end position="111"/>
    </location>
    <ligand>
        <name>substrate</name>
    </ligand>
</feature>
<evidence type="ECO:0000256" key="13">
    <source>
        <dbReference type="ARBA" id="ARBA00023034"/>
    </source>
</evidence>
<sequence length="331" mass="38739">QVHNRSEYLQHVISSLRKSRDISTALLIFSHDHYSDEINDIVLSVDFCPVMQIYYPYSQQLYSKEFPGEDPRDCPRDASKEKAESLNCLNKDTPDKYGHYREAKYTQTKHHWFWKLNHVFDHLEVTKLYEGLYLFIEEDHYLVEDFIHILRLMDRLRSSSCTDCNMMTLGTYDKKPKYEGIHNQVDVMSWMSSKHNMGMAFNKKTWVEIKKCGTAFCQMDDYNWDWSLHFVSLSCIPSKLKVMMMKAPRVFHIGECGLHAKGKNCNPSERVQFIEGLVAANEKYLYPRYMTISGYPAQVKKVSLLPKLNGGWGDTRDQHLCASFMEAHSHS</sequence>
<evidence type="ECO:0000313" key="28">
    <source>
        <dbReference type="Proteomes" id="UP000015101"/>
    </source>
</evidence>
<keyword evidence="17 24" id="KW-0464">Manganese</keyword>
<evidence type="ECO:0000256" key="18">
    <source>
        <dbReference type="ARBA" id="ARBA00029663"/>
    </source>
</evidence>
<comment type="cofactor">
    <cofactor evidence="1 24">
        <name>Mn(2+)</name>
        <dbReference type="ChEBI" id="CHEBI:29035"/>
    </cofactor>
</comment>
<dbReference type="eggNOG" id="KOG2791">
    <property type="taxonomic scope" value="Eukaryota"/>
</dbReference>
<feature type="disulfide bond" evidence="25">
    <location>
        <begin position="256"/>
        <end position="265"/>
    </location>
</feature>
<reference evidence="27" key="3">
    <citation type="submission" date="2015-06" db="UniProtKB">
        <authorList>
            <consortium name="EnsemblMetazoa"/>
        </authorList>
    </citation>
    <scope>IDENTIFICATION</scope>
</reference>
<dbReference type="GeneID" id="20217043"/>
<comment type="catalytic activity">
    <reaction evidence="22">
        <text>an N(4)-{beta-D-GlcNAc-(1-&gt;2)-alpha-D-Man-(1-&gt;3)-[alpha-D-Man-(1-&gt;6)]-beta-D-Man-(1-&gt;4)-beta-D-GlcNAc-(1-&gt;4)-beta-D-GlcNAc}-L-asparaginyl-[protein] + UDP-N-acetyl-alpha-D-glucosamine = N(4)-{beta-D-GlcNAc-(1-&gt;2)-alpha-D-Man-(1-&gt;3)-[beta-D-GlcNAc-(1-&gt;2)-alpha-D-Man-(1-&gt;6)]-beta-D-Man-(1-&gt;4)-beta-D-GlcNAc-(1-&gt;4)-beta-D-GlcNAc}-L-asparaginyl-[protein] + UDP + H(+)</text>
        <dbReference type="Rhea" id="RHEA:12941"/>
        <dbReference type="Rhea" id="RHEA-COMP:13526"/>
        <dbReference type="Rhea" id="RHEA-COMP:14369"/>
        <dbReference type="ChEBI" id="CHEBI:15378"/>
        <dbReference type="ChEBI" id="CHEBI:57705"/>
        <dbReference type="ChEBI" id="CHEBI:58223"/>
        <dbReference type="ChEBI" id="CHEBI:60615"/>
        <dbReference type="ChEBI" id="CHEBI:60651"/>
        <dbReference type="EC" id="2.4.1.143"/>
    </reaction>
</comment>
<keyword evidence="14" id="KW-0472">Membrane</keyword>
<keyword evidence="15 25" id="KW-1015">Disulfide bond</keyword>
<dbReference type="STRING" id="6412.T1G7J6"/>
<evidence type="ECO:0000256" key="7">
    <source>
        <dbReference type="ARBA" id="ARBA00022676"/>
    </source>
</evidence>
<dbReference type="OMA" id="ISEKFMA"/>
<dbReference type="InterPro" id="IPR029044">
    <property type="entry name" value="Nucleotide-diphossugar_trans"/>
</dbReference>
<keyword evidence="8" id="KW-0808">Transferase</keyword>
<feature type="binding site" evidence="24">
    <location>
        <position position="139"/>
    </location>
    <ligand>
        <name>Mn(2+)</name>
        <dbReference type="ChEBI" id="CHEBI:29035"/>
    </ligand>
</feature>
<dbReference type="GO" id="GO:0009312">
    <property type="term" value="P:oligosaccharide biosynthetic process"/>
    <property type="evidence" value="ECO:0007669"/>
    <property type="project" value="InterPro"/>
</dbReference>
<evidence type="ECO:0000256" key="15">
    <source>
        <dbReference type="ARBA" id="ARBA00023157"/>
    </source>
</evidence>
<dbReference type="PANTHER" id="PTHR12871:SF0">
    <property type="entry name" value="ALPHA-1,6-MANNOSYL-GLYCOPROTEIN 2-BETA-N-ACETYLGLUCOSAMINYLTRANSFERASE"/>
    <property type="match status" value="1"/>
</dbReference>
<dbReference type="RefSeq" id="XP_009029747.1">
    <property type="nucleotide sequence ID" value="XM_009031499.1"/>
</dbReference>
<dbReference type="UniPathway" id="UPA00378"/>
<dbReference type="Proteomes" id="UP000015101">
    <property type="component" value="Unassembled WGS sequence"/>
</dbReference>
<dbReference type="InterPro" id="IPR007754">
    <property type="entry name" value="GlcNAc_II"/>
</dbReference>
<evidence type="ECO:0000256" key="19">
    <source>
        <dbReference type="ARBA" id="ARBA00031203"/>
    </source>
</evidence>
<evidence type="ECO:0000256" key="8">
    <source>
        <dbReference type="ARBA" id="ARBA00022679"/>
    </source>
</evidence>
<dbReference type="KEGG" id="hro:HELRODRAFT_89958"/>
<dbReference type="OrthoDB" id="6019616at2759"/>
<dbReference type="Gene3D" id="3.90.550.10">
    <property type="entry name" value="Spore Coat Polysaccharide Biosynthesis Protein SpsA, Chain A"/>
    <property type="match status" value="1"/>
</dbReference>
<feature type="disulfide bond" evidence="25">
    <location>
        <begin position="217"/>
        <end position="321"/>
    </location>
</feature>
<dbReference type="AlphaFoldDB" id="T1G7J6"/>
<evidence type="ECO:0000256" key="22">
    <source>
        <dbReference type="ARBA" id="ARBA00093257"/>
    </source>
</evidence>
<feature type="binding site" evidence="23">
    <location>
        <position position="32"/>
    </location>
    <ligand>
        <name>substrate</name>
    </ligand>
</feature>
<evidence type="ECO:0000256" key="23">
    <source>
        <dbReference type="PIRSR" id="PIRSR607754-1"/>
    </source>
</evidence>
<dbReference type="SUPFAM" id="SSF53448">
    <property type="entry name" value="Nucleotide-diphospho-sugar transferases"/>
    <property type="match status" value="1"/>
</dbReference>
<accession>T1G7J6</accession>
<evidence type="ECO:0000256" key="14">
    <source>
        <dbReference type="ARBA" id="ARBA00023136"/>
    </source>
</evidence>
<dbReference type="PANTHER" id="PTHR12871">
    <property type="entry name" value="BETA-1,2-N-ACETYLGLUCOSAMINYLTRANSFERASE II"/>
    <property type="match status" value="1"/>
</dbReference>
<dbReference type="InParanoid" id="T1G7J6"/>
<evidence type="ECO:0000256" key="12">
    <source>
        <dbReference type="ARBA" id="ARBA00022989"/>
    </source>
</evidence>
<evidence type="ECO:0000256" key="1">
    <source>
        <dbReference type="ARBA" id="ARBA00001936"/>
    </source>
</evidence>
<keyword evidence="28" id="KW-1185">Reference proteome</keyword>
<evidence type="ECO:0000256" key="9">
    <source>
        <dbReference type="ARBA" id="ARBA00022692"/>
    </source>
</evidence>
<feature type="binding site" evidence="23">
    <location>
        <begin position="1"/>
        <end position="5"/>
    </location>
    <ligand>
        <name>substrate</name>
    </ligand>
</feature>
<protein>
    <recommendedName>
        <fullName evidence="6">Alpha-1,6-mannosyl-glycoprotein 2-beta-N-acetylglucosaminyltransferase</fullName>
        <ecNumber evidence="5">2.4.1.143</ecNumber>
    </recommendedName>
    <alternativeName>
        <fullName evidence="21">Beta-1,2-N-acetylglucosaminyltransferase II</fullName>
    </alternativeName>
    <alternativeName>
        <fullName evidence="20">GlcNAc-T II</fullName>
    </alternativeName>
    <alternativeName>
        <fullName evidence="19">Mannoside acetylglucosaminyltransferase 2</fullName>
    </alternativeName>
    <alternativeName>
        <fullName evidence="18">N-glycosyl-oligosaccharide-glycoprotein N-acetylglucosaminyltransferase II</fullName>
    </alternativeName>
</protein>
<feature type="disulfide bond" evidence="25">
    <location>
        <begin position="212"/>
        <end position="235"/>
    </location>
</feature>
<feature type="binding site" evidence="24">
    <location>
        <position position="252"/>
    </location>
    <ligand>
        <name>Mn(2+)</name>
        <dbReference type="ChEBI" id="CHEBI:29035"/>
    </ligand>
</feature>
<dbReference type="FunCoup" id="T1G7J6">
    <property type="interactions" value="674"/>
</dbReference>
<comment type="subcellular location">
    <subcellularLocation>
        <location evidence="2">Golgi apparatus membrane</location>
        <topology evidence="2">Single-pass type II membrane protein</topology>
    </subcellularLocation>
</comment>
<reference evidence="26 28" key="2">
    <citation type="journal article" date="2013" name="Nature">
        <title>Insights into bilaterian evolution from three spiralian genomes.</title>
        <authorList>
            <person name="Simakov O."/>
            <person name="Marletaz F."/>
            <person name="Cho S.J."/>
            <person name="Edsinger-Gonzales E."/>
            <person name="Havlak P."/>
            <person name="Hellsten U."/>
            <person name="Kuo D.H."/>
            <person name="Larsson T."/>
            <person name="Lv J."/>
            <person name="Arendt D."/>
            <person name="Savage R."/>
            <person name="Osoegawa K."/>
            <person name="de Jong P."/>
            <person name="Grimwood J."/>
            <person name="Chapman J.A."/>
            <person name="Shapiro H."/>
            <person name="Aerts A."/>
            <person name="Otillar R.P."/>
            <person name="Terry A.Y."/>
            <person name="Boore J.L."/>
            <person name="Grigoriev I.V."/>
            <person name="Lindberg D.R."/>
            <person name="Seaver E.C."/>
            <person name="Weisblat D.A."/>
            <person name="Putnam N.H."/>
            <person name="Rokhsar D.S."/>
        </authorList>
    </citation>
    <scope>NUCLEOTIDE SEQUENCE</scope>
</reference>
<evidence type="ECO:0000256" key="10">
    <source>
        <dbReference type="ARBA" id="ARBA00022723"/>
    </source>
</evidence>
<feature type="disulfide bond" evidence="25">
    <location>
        <begin position="74"/>
        <end position="88"/>
    </location>
</feature>
<dbReference type="GO" id="GO:0008455">
    <property type="term" value="F:alpha-1,6-mannosylglycoprotein 2-beta-N-acetylglucosaminyltransferase activity"/>
    <property type="evidence" value="ECO:0000318"/>
    <property type="project" value="GO_Central"/>
</dbReference>
<dbReference type="GO" id="GO:0006487">
    <property type="term" value="P:protein N-linked glycosylation"/>
    <property type="evidence" value="ECO:0000318"/>
    <property type="project" value="GO_Central"/>
</dbReference>
<evidence type="ECO:0000313" key="27">
    <source>
        <dbReference type="EnsemblMetazoa" id="HelroP89958"/>
    </source>
</evidence>
<dbReference type="GO" id="GO:0000139">
    <property type="term" value="C:Golgi membrane"/>
    <property type="evidence" value="ECO:0000318"/>
    <property type="project" value="GO_Central"/>
</dbReference>
<dbReference type="GO" id="GO:0005795">
    <property type="term" value="C:Golgi stack"/>
    <property type="evidence" value="ECO:0007669"/>
    <property type="project" value="InterPro"/>
</dbReference>
<feature type="disulfide bond" evidence="25">
    <location>
        <begin position="161"/>
        <end position="164"/>
    </location>
</feature>
<evidence type="ECO:0000256" key="6">
    <source>
        <dbReference type="ARBA" id="ARBA00014817"/>
    </source>
</evidence>
<organism evidence="27 28">
    <name type="scientific">Helobdella robusta</name>
    <name type="common">Californian leech</name>
    <dbReference type="NCBI Taxonomy" id="6412"/>
    <lineage>
        <taxon>Eukaryota</taxon>
        <taxon>Metazoa</taxon>
        <taxon>Spiralia</taxon>
        <taxon>Lophotrochozoa</taxon>
        <taxon>Annelida</taxon>
        <taxon>Clitellata</taxon>
        <taxon>Hirudinea</taxon>
        <taxon>Rhynchobdellida</taxon>
        <taxon>Glossiphoniidae</taxon>
        <taxon>Helobdella</taxon>
    </lineage>
</organism>
<comment type="pathway">
    <text evidence="3">Protein modification; protein glycosylation.</text>
</comment>
<name>T1G7J6_HELRO</name>
<evidence type="ECO:0000256" key="24">
    <source>
        <dbReference type="PIRSR" id="PIRSR607754-2"/>
    </source>
</evidence>
<keyword evidence="16" id="KW-0325">Glycoprotein</keyword>
<reference evidence="28" key="1">
    <citation type="submission" date="2012-12" db="EMBL/GenBank/DDBJ databases">
        <authorList>
            <person name="Hellsten U."/>
            <person name="Grimwood J."/>
            <person name="Chapman J.A."/>
            <person name="Shapiro H."/>
            <person name="Aerts A."/>
            <person name="Otillar R.P."/>
            <person name="Terry A.Y."/>
            <person name="Boore J.L."/>
            <person name="Simakov O."/>
            <person name="Marletaz F."/>
            <person name="Cho S.-J."/>
            <person name="Edsinger-Gonzales E."/>
            <person name="Havlak P."/>
            <person name="Kuo D.-H."/>
            <person name="Larsson T."/>
            <person name="Lv J."/>
            <person name="Arendt D."/>
            <person name="Savage R."/>
            <person name="Osoegawa K."/>
            <person name="de Jong P."/>
            <person name="Lindberg D.R."/>
            <person name="Seaver E.C."/>
            <person name="Weisblat D.A."/>
            <person name="Putnam N.H."/>
            <person name="Grigoriev I.V."/>
            <person name="Rokhsar D.S."/>
        </authorList>
    </citation>
    <scope>NUCLEOTIDE SEQUENCE</scope>
</reference>
<evidence type="ECO:0000256" key="17">
    <source>
        <dbReference type="ARBA" id="ARBA00023211"/>
    </source>
</evidence>
<evidence type="ECO:0000256" key="4">
    <source>
        <dbReference type="ARBA" id="ARBA00011011"/>
    </source>
</evidence>
<keyword evidence="10 24" id="KW-0479">Metal-binding</keyword>
<keyword evidence="12" id="KW-1133">Transmembrane helix</keyword>
<evidence type="ECO:0000256" key="21">
    <source>
        <dbReference type="ARBA" id="ARBA00032915"/>
    </source>
</evidence>
<evidence type="ECO:0000256" key="11">
    <source>
        <dbReference type="ARBA" id="ARBA00022968"/>
    </source>
</evidence>
<dbReference type="EMBL" id="AMQM01007802">
    <property type="status" value="NOT_ANNOTATED_CDS"/>
    <property type="molecule type" value="Genomic_DNA"/>
</dbReference>
<proteinExistence type="inferred from homology"/>
<dbReference type="GO" id="GO:0046872">
    <property type="term" value="F:metal ion binding"/>
    <property type="evidence" value="ECO:0007669"/>
    <property type="project" value="UniProtKB-KW"/>
</dbReference>
<evidence type="ECO:0000256" key="20">
    <source>
        <dbReference type="ARBA" id="ARBA00032552"/>
    </source>
</evidence>